<proteinExistence type="predicted"/>
<dbReference type="InterPro" id="IPR014972">
    <property type="entry name" value="Phage_Mu_Gp37"/>
</dbReference>
<evidence type="ECO:0000313" key="2">
    <source>
        <dbReference type="Proteomes" id="UP000295304"/>
    </source>
</evidence>
<gene>
    <name evidence="1" type="ORF">EDD55_105130</name>
</gene>
<dbReference type="OrthoDB" id="7576583at2"/>
<dbReference type="RefSeq" id="WP_132939031.1">
    <property type="nucleotide sequence ID" value="NZ_CP119676.1"/>
</dbReference>
<dbReference type="Proteomes" id="UP000295304">
    <property type="component" value="Unassembled WGS sequence"/>
</dbReference>
<dbReference type="AlphaFoldDB" id="A0A4R3JAJ9"/>
<sequence length="198" mass="21026">MIGAIEQAIIDRVAAAVAAGALGWTPRAVESYGDQLGGANLRQATQSFPAVFVMYGGEPRPEDGPGGKTRHRPAFTVFLCQKNRRNEAAQRRGAGGKVGTYQMLEDIRALLDGRDLGLAIDPIRPGAVRSILQNKDASIYALELHTSYDENPRAVDAGALGAFSTFHADWDIPPHGNVAPPLPAATPDAADTLTNLEI</sequence>
<protein>
    <submittedName>
        <fullName evidence="1">Phage gp37-like protein</fullName>
    </submittedName>
</protein>
<keyword evidence="2" id="KW-1185">Reference proteome</keyword>
<name>A0A4R3JAJ9_9PROT</name>
<evidence type="ECO:0000313" key="1">
    <source>
        <dbReference type="EMBL" id="TCS62584.1"/>
    </source>
</evidence>
<accession>A0A4R3JAJ9</accession>
<comment type="caution">
    <text evidence="1">The sequence shown here is derived from an EMBL/GenBank/DDBJ whole genome shotgun (WGS) entry which is preliminary data.</text>
</comment>
<reference evidence="1 2" key="1">
    <citation type="submission" date="2019-03" db="EMBL/GenBank/DDBJ databases">
        <title>Genomic Encyclopedia of Type Strains, Phase IV (KMG-IV): sequencing the most valuable type-strain genomes for metagenomic binning, comparative biology and taxonomic classification.</title>
        <authorList>
            <person name="Goeker M."/>
        </authorList>
    </citation>
    <scope>NUCLEOTIDE SEQUENCE [LARGE SCALE GENOMIC DNA]</scope>
    <source>
        <strain evidence="1 2">DSM 101688</strain>
    </source>
</reference>
<dbReference type="EMBL" id="SLZW01000005">
    <property type="protein sequence ID" value="TCS62584.1"/>
    <property type="molecule type" value="Genomic_DNA"/>
</dbReference>
<organism evidence="1 2">
    <name type="scientific">Varunaivibrio sulfuroxidans</name>
    <dbReference type="NCBI Taxonomy" id="1773489"/>
    <lineage>
        <taxon>Bacteria</taxon>
        <taxon>Pseudomonadati</taxon>
        <taxon>Pseudomonadota</taxon>
        <taxon>Alphaproteobacteria</taxon>
        <taxon>Rhodospirillales</taxon>
        <taxon>Magnetovibrionaceae</taxon>
        <taxon>Varunaivibrio</taxon>
    </lineage>
</organism>
<dbReference type="Pfam" id="PF08873">
    <property type="entry name" value="Phage_Mu_Gp37"/>
    <property type="match status" value="1"/>
</dbReference>